<feature type="transmembrane region" description="Helical" evidence="1">
    <location>
        <begin position="44"/>
        <end position="61"/>
    </location>
</feature>
<dbReference type="InterPro" id="IPR008756">
    <property type="entry name" value="Peptidase_M56"/>
</dbReference>
<accession>H5Y3U4</accession>
<keyword evidence="1" id="KW-0472">Membrane</keyword>
<evidence type="ECO:0000313" key="3">
    <source>
        <dbReference type="EMBL" id="EHQ89482.1"/>
    </source>
</evidence>
<dbReference type="eggNOG" id="COG4219">
    <property type="taxonomic scope" value="Bacteria"/>
</dbReference>
<dbReference type="EMBL" id="CM001441">
    <property type="protein sequence ID" value="EHQ89482.1"/>
    <property type="molecule type" value="Genomic_DNA"/>
</dbReference>
<dbReference type="STRING" id="768710.DesyoDRAFT_2406"/>
<dbReference type="OrthoDB" id="9816453at2"/>
<organism evidence="3 4">
    <name type="scientific">Desulfosporosinus youngiae DSM 17734</name>
    <dbReference type="NCBI Taxonomy" id="768710"/>
    <lineage>
        <taxon>Bacteria</taxon>
        <taxon>Bacillati</taxon>
        <taxon>Bacillota</taxon>
        <taxon>Clostridia</taxon>
        <taxon>Eubacteriales</taxon>
        <taxon>Desulfitobacteriaceae</taxon>
        <taxon>Desulfosporosinus</taxon>
    </lineage>
</organism>
<dbReference type="AlphaFoldDB" id="H5Y3U4"/>
<gene>
    <name evidence="3" type="ORF">DesyoDRAFT_2406</name>
</gene>
<dbReference type="RefSeq" id="WP_007783194.1">
    <property type="nucleotide sequence ID" value="NZ_CM001441.1"/>
</dbReference>
<feature type="transmembrane region" description="Helical" evidence="1">
    <location>
        <begin position="14"/>
        <end position="32"/>
    </location>
</feature>
<feature type="transmembrane region" description="Helical" evidence="1">
    <location>
        <begin position="341"/>
        <end position="361"/>
    </location>
</feature>
<dbReference type="PANTHER" id="PTHR34978">
    <property type="entry name" value="POSSIBLE SENSOR-TRANSDUCER PROTEIN BLAR"/>
    <property type="match status" value="1"/>
</dbReference>
<keyword evidence="4" id="KW-1185">Reference proteome</keyword>
<dbReference type="InterPro" id="IPR052173">
    <property type="entry name" value="Beta-lactam_resp_regulator"/>
</dbReference>
<dbReference type="Proteomes" id="UP000005104">
    <property type="component" value="Chromosome"/>
</dbReference>
<reference evidence="3 4" key="1">
    <citation type="submission" date="2011-11" db="EMBL/GenBank/DDBJ databases">
        <title>The Noncontiguous Finished genome of Desulfosporosinus youngiae DSM 17734.</title>
        <authorList>
            <consortium name="US DOE Joint Genome Institute (JGI-PGF)"/>
            <person name="Lucas S."/>
            <person name="Han J."/>
            <person name="Lapidus A."/>
            <person name="Cheng J.-F."/>
            <person name="Goodwin L."/>
            <person name="Pitluck S."/>
            <person name="Peters L."/>
            <person name="Ovchinnikova G."/>
            <person name="Lu M."/>
            <person name="Land M.L."/>
            <person name="Hauser L."/>
            <person name="Pester M."/>
            <person name="Spring S."/>
            <person name="Ollivier B."/>
            <person name="Rattei T."/>
            <person name="Klenk H.-P."/>
            <person name="Wagner M."/>
            <person name="Loy A."/>
            <person name="Woyke T.J."/>
        </authorList>
    </citation>
    <scope>NUCLEOTIDE SEQUENCE [LARGE SCALE GENOMIC DNA]</scope>
    <source>
        <strain evidence="3 4">DSM 17734</strain>
    </source>
</reference>
<keyword evidence="1" id="KW-0812">Transmembrane</keyword>
<keyword evidence="1" id="KW-1133">Transmembrane helix</keyword>
<evidence type="ECO:0000256" key="1">
    <source>
        <dbReference type="SAM" id="Phobius"/>
    </source>
</evidence>
<dbReference type="CDD" id="cd07341">
    <property type="entry name" value="M56_BlaR1_MecR1_like"/>
    <property type="match status" value="1"/>
</dbReference>
<feature type="transmembrane region" description="Helical" evidence="1">
    <location>
        <begin position="138"/>
        <end position="162"/>
    </location>
</feature>
<evidence type="ECO:0000313" key="4">
    <source>
        <dbReference type="Proteomes" id="UP000005104"/>
    </source>
</evidence>
<proteinExistence type="predicted"/>
<protein>
    <submittedName>
        <fullName evidence="3">Antirepressor regulating drug resistance protein</fullName>
    </submittedName>
</protein>
<dbReference type="HOGENOM" id="CLU_365916_0_0_9"/>
<feature type="domain" description="Peptidase M56" evidence="2">
    <location>
        <begin position="15"/>
        <end position="335"/>
    </location>
</feature>
<dbReference type="PANTHER" id="PTHR34978:SF3">
    <property type="entry name" value="SLR0241 PROTEIN"/>
    <property type="match status" value="1"/>
</dbReference>
<sequence length="762" mass="85846">MPSGHIDYLRLFDWVWQTSAKASLLIVLLLLVKFVLKHKISGRVHYLLWSIVLVSLLLPWAPQSSFSLYNLSNLEMPRTSSLPKNTEVFSHPGAKNDGLFSEETDYRSDQTAGFQNADTTNTLANKNKSPDIIAAPMFIHKLFCFVWLIGIMVFIAATGLVNRRFKHSIQDRAVLDEKLLGAFAEVKTKLHIKAKVSLVQTGAITSPLLYGLFCPKVLIPTGFSEEFNQEQIKYVFVHELLHLKRKDIAVNWLAQGLLIIHWFNPILWYAFYKLREDQEIACDAITLEHIGGASVKEYAYTLIKLAEKNMKLPGIVSLANLSGTSSQIRRRIRMIKDYGKIPLRWAVLAVGVVVALSIATMTNAKATTADVSEVDQSYSPVVSANSLEPIQLNQDLVEYARTNYQGGYDYSTEKDIASSTYGWMLGGLDRAPDKDGVAEKKQQAEGYLPVKPIFVKSYDGAFLDDYYIVPYLQGERFVGASVVCPVVNERVEMINGVTFSPREKLLEIDADEAMKILKQEKGIEKPPSPRLIFHSVLNESSPFPSDYSLLPSYNEPSMLTPYSILQPSWEFVLTDKTRLYVNQAGQVFNDTNVVPWYETYVPPEYNPQAVRIEPDKLIRDDGWTLTVSEVWPLSTSNGGWGYNPYDETKPDKYYAVSLTLENIQGNDQVFIPKGRVVGTVGSSGKVYSAQQLSFDSWYIQNLRGLQLMAKKDGRTIEPGIFKASLAPMQVDPSEQKLTKIIYQDEHGNKFEIPIQIPESKPK</sequence>
<dbReference type="Pfam" id="PF05569">
    <property type="entry name" value="Peptidase_M56"/>
    <property type="match status" value="1"/>
</dbReference>
<evidence type="ECO:0000259" key="2">
    <source>
        <dbReference type="Pfam" id="PF05569"/>
    </source>
</evidence>
<name>H5Y3U4_9FIRM</name>